<dbReference type="InterPro" id="IPR044140">
    <property type="entry name" value="ProRS_anticodon_short"/>
</dbReference>
<dbReference type="Proteomes" id="UP000295399">
    <property type="component" value="Unassembled WGS sequence"/>
</dbReference>
<evidence type="ECO:0000256" key="7">
    <source>
        <dbReference type="ARBA" id="ARBA00022917"/>
    </source>
</evidence>
<dbReference type="PANTHER" id="PTHR42753:SF2">
    <property type="entry name" value="PROLINE--TRNA LIGASE"/>
    <property type="match status" value="1"/>
</dbReference>
<evidence type="ECO:0000313" key="12">
    <source>
        <dbReference type="EMBL" id="TCP38482.1"/>
    </source>
</evidence>
<evidence type="ECO:0000313" key="13">
    <source>
        <dbReference type="Proteomes" id="UP000295399"/>
    </source>
</evidence>
<comment type="caution">
    <text evidence="12">The sequence shown here is derived from an EMBL/GenBank/DDBJ whole genome shotgun (WGS) entry which is preliminary data.</text>
</comment>
<evidence type="ECO:0000256" key="1">
    <source>
        <dbReference type="ARBA" id="ARBA00004496"/>
    </source>
</evidence>
<proteinExistence type="inferred from homology"/>
<evidence type="ECO:0000256" key="10">
    <source>
        <dbReference type="HAMAP-Rule" id="MF_01570"/>
    </source>
</evidence>
<dbReference type="PANTHER" id="PTHR42753">
    <property type="entry name" value="MITOCHONDRIAL RIBOSOME PROTEIN L39/PROLYL-TRNA LIGASE FAMILY MEMBER"/>
    <property type="match status" value="1"/>
</dbReference>
<dbReference type="InterPro" id="IPR033730">
    <property type="entry name" value="ProRS_core_prok"/>
</dbReference>
<dbReference type="GO" id="GO:0004827">
    <property type="term" value="F:proline-tRNA ligase activity"/>
    <property type="evidence" value="ECO:0007669"/>
    <property type="project" value="UniProtKB-UniRule"/>
</dbReference>
<evidence type="ECO:0000256" key="6">
    <source>
        <dbReference type="ARBA" id="ARBA00022840"/>
    </source>
</evidence>
<comment type="function">
    <text evidence="10">Catalyzes the attachment of proline to tRNA(Pro) in a two-step reaction: proline is first activated by ATP to form Pro-AMP and then transferred to the acceptor end of tRNA(Pro).</text>
</comment>
<dbReference type="InParanoid" id="A0A4R2PRI3"/>
<evidence type="ECO:0000256" key="8">
    <source>
        <dbReference type="ARBA" id="ARBA00023146"/>
    </source>
</evidence>
<dbReference type="HAMAP" id="MF_01570">
    <property type="entry name" value="Pro_tRNA_synth_type2"/>
    <property type="match status" value="1"/>
</dbReference>
<dbReference type="FunFam" id="3.30.930.10:FF:000042">
    <property type="entry name" value="probable proline--tRNA ligase, mitochondrial"/>
    <property type="match status" value="1"/>
</dbReference>
<dbReference type="GO" id="GO:0006433">
    <property type="term" value="P:prolyl-tRNA aminoacylation"/>
    <property type="evidence" value="ECO:0007669"/>
    <property type="project" value="UniProtKB-UniRule"/>
</dbReference>
<dbReference type="Gene3D" id="3.30.930.10">
    <property type="entry name" value="Bira Bifunctional Protein, Domain 2"/>
    <property type="match status" value="1"/>
</dbReference>
<dbReference type="NCBIfam" id="NF008979">
    <property type="entry name" value="PRK12325.1"/>
    <property type="match status" value="1"/>
</dbReference>
<dbReference type="InterPro" id="IPR050062">
    <property type="entry name" value="Pro-tRNA_synthetase"/>
</dbReference>
<dbReference type="PRINTS" id="PR01046">
    <property type="entry name" value="TRNASYNTHPRO"/>
</dbReference>
<dbReference type="OrthoDB" id="9809052at2"/>
<dbReference type="InterPro" id="IPR004500">
    <property type="entry name" value="Pro-tRNA-synth_IIa_bac-type"/>
</dbReference>
<gene>
    <name evidence="10" type="primary">proS</name>
    <name evidence="12" type="ORF">EV659_101386</name>
</gene>
<dbReference type="PROSITE" id="PS50862">
    <property type="entry name" value="AA_TRNA_LIGASE_II"/>
    <property type="match status" value="1"/>
</dbReference>
<evidence type="ECO:0000256" key="4">
    <source>
        <dbReference type="ARBA" id="ARBA00022598"/>
    </source>
</evidence>
<dbReference type="NCBIfam" id="TIGR00409">
    <property type="entry name" value="proS_fam_II"/>
    <property type="match status" value="1"/>
</dbReference>
<dbReference type="SUPFAM" id="SSF52954">
    <property type="entry name" value="Class II aaRS ABD-related"/>
    <property type="match status" value="1"/>
</dbReference>
<dbReference type="CDD" id="cd00861">
    <property type="entry name" value="ProRS_anticodon_short"/>
    <property type="match status" value="1"/>
</dbReference>
<comment type="subcellular location">
    <subcellularLocation>
        <location evidence="1 10">Cytoplasm</location>
    </subcellularLocation>
</comment>
<sequence>MRLSRYFLPLLKETPAEAEIVSHRLMLRAGMVRQSSAGIYVWLPLGLKVLQKIEQIVREEQNRAGALEVLMPTVQSAELWHESGRYDAYGPEMLRISDRHDREMLYGPTNEEQITDIFRRHVKSYKDLPLNLYQIQWKFRDEIRPRFGVMRGREFLMKDNYSFDLDHDGAVRSYNAMFAAYLRTFSRLGLRAIPMKADTGPIGGDLSHEFIILAPTGESAVFFDRGFDDLDPLADQSDDPDAATLHAIRERWTSLYAATDEVHDAAACPVPAERLVTGRGIEVGHIFNFGTKYSEPMGATVQGPDGQMVPVQMGSYGIGISRLVGAVIEASHDDAGIVWPASVAPFDGGLINLRAGDERCTGVCDDVYAKLGVLGLDVLYDDTAERPGAKFAAMDLIGLPWSLTIGPRGLDQGVVELKDRASGEKAEISLESALARIAERTGTQAPASPEALAG</sequence>
<keyword evidence="8 10" id="KW-0030">Aminoacyl-tRNA synthetase</keyword>
<dbReference type="RefSeq" id="WP_132706937.1">
    <property type="nucleotide sequence ID" value="NZ_JACIGF010000001.1"/>
</dbReference>
<dbReference type="EC" id="6.1.1.15" evidence="10"/>
<dbReference type="InterPro" id="IPR023716">
    <property type="entry name" value="Prolyl-tRNA_ligase_IIa_type2"/>
</dbReference>
<keyword evidence="4 10" id="KW-0436">Ligase</keyword>
<dbReference type="InterPro" id="IPR036621">
    <property type="entry name" value="Anticodon-bd_dom_sf"/>
</dbReference>
<name>A0A4R2PRI3_RHOSA</name>
<protein>
    <recommendedName>
        <fullName evidence="10">Proline--tRNA ligase</fullName>
        <ecNumber evidence="10">6.1.1.15</ecNumber>
    </recommendedName>
    <alternativeName>
        <fullName evidence="10">Prolyl-tRNA synthetase</fullName>
        <shortName evidence="10">ProRS</shortName>
    </alternativeName>
</protein>
<keyword evidence="13" id="KW-1185">Reference proteome</keyword>
<evidence type="ECO:0000256" key="3">
    <source>
        <dbReference type="ARBA" id="ARBA00022490"/>
    </source>
</evidence>
<evidence type="ECO:0000259" key="11">
    <source>
        <dbReference type="PROSITE" id="PS50862"/>
    </source>
</evidence>
<organism evidence="12 13">
    <name type="scientific">Rhodothalassium salexigens DSM 2132</name>
    <dbReference type="NCBI Taxonomy" id="1188247"/>
    <lineage>
        <taxon>Bacteria</taxon>
        <taxon>Pseudomonadati</taxon>
        <taxon>Pseudomonadota</taxon>
        <taxon>Alphaproteobacteria</taxon>
        <taxon>Rhodothalassiales</taxon>
        <taxon>Rhodothalassiaceae</taxon>
        <taxon>Rhodothalassium</taxon>
    </lineage>
</organism>
<dbReference type="InterPro" id="IPR002314">
    <property type="entry name" value="aa-tRNA-synt_IIb"/>
</dbReference>
<keyword evidence="7 10" id="KW-0648">Protein biosynthesis</keyword>
<keyword evidence="5 10" id="KW-0547">Nucleotide-binding</keyword>
<evidence type="ECO:0000256" key="2">
    <source>
        <dbReference type="ARBA" id="ARBA00011738"/>
    </source>
</evidence>
<keyword evidence="3 10" id="KW-0963">Cytoplasm</keyword>
<keyword evidence="6 10" id="KW-0067">ATP-binding</keyword>
<feature type="domain" description="Aminoacyl-transfer RNA synthetases class-II family profile" evidence="11">
    <location>
        <begin position="38"/>
        <end position="340"/>
    </location>
</feature>
<evidence type="ECO:0000256" key="9">
    <source>
        <dbReference type="ARBA" id="ARBA00047671"/>
    </source>
</evidence>
<dbReference type="SUPFAM" id="SSF55681">
    <property type="entry name" value="Class II aaRS and biotin synthetases"/>
    <property type="match status" value="1"/>
</dbReference>
<accession>A0A4R2PRI3</accession>
<dbReference type="FunFam" id="3.40.50.800:FF:000032">
    <property type="entry name" value="Proline--tRNA ligase"/>
    <property type="match status" value="1"/>
</dbReference>
<dbReference type="FunCoup" id="A0A4R2PRI3">
    <property type="interactions" value="538"/>
</dbReference>
<comment type="similarity">
    <text evidence="10">Belongs to the class-II aminoacyl-tRNA synthetase family. ProS type 2 subfamily.</text>
</comment>
<reference evidence="12 13" key="1">
    <citation type="submission" date="2019-03" db="EMBL/GenBank/DDBJ databases">
        <title>Genomic Encyclopedia of Type Strains, Phase IV (KMG-IV): sequencing the most valuable type-strain genomes for metagenomic binning, comparative biology and taxonomic classification.</title>
        <authorList>
            <person name="Goeker M."/>
        </authorList>
    </citation>
    <scope>NUCLEOTIDE SEQUENCE [LARGE SCALE GENOMIC DNA]</scope>
    <source>
        <strain evidence="12 13">DSM 2132</strain>
    </source>
</reference>
<comment type="catalytic activity">
    <reaction evidence="9 10">
        <text>tRNA(Pro) + L-proline + ATP = L-prolyl-tRNA(Pro) + AMP + diphosphate</text>
        <dbReference type="Rhea" id="RHEA:14305"/>
        <dbReference type="Rhea" id="RHEA-COMP:9700"/>
        <dbReference type="Rhea" id="RHEA-COMP:9702"/>
        <dbReference type="ChEBI" id="CHEBI:30616"/>
        <dbReference type="ChEBI" id="CHEBI:33019"/>
        <dbReference type="ChEBI" id="CHEBI:60039"/>
        <dbReference type="ChEBI" id="CHEBI:78442"/>
        <dbReference type="ChEBI" id="CHEBI:78532"/>
        <dbReference type="ChEBI" id="CHEBI:456215"/>
        <dbReference type="EC" id="6.1.1.15"/>
    </reaction>
</comment>
<dbReference type="InterPro" id="IPR002316">
    <property type="entry name" value="Pro-tRNA-ligase_IIa"/>
</dbReference>
<dbReference type="CDD" id="cd00779">
    <property type="entry name" value="ProRS_core_prok"/>
    <property type="match status" value="1"/>
</dbReference>
<dbReference type="EMBL" id="SLXO01000001">
    <property type="protein sequence ID" value="TCP38482.1"/>
    <property type="molecule type" value="Genomic_DNA"/>
</dbReference>
<dbReference type="InterPro" id="IPR045864">
    <property type="entry name" value="aa-tRNA-synth_II/BPL/LPL"/>
</dbReference>
<dbReference type="Gene3D" id="3.40.50.800">
    <property type="entry name" value="Anticodon-binding domain"/>
    <property type="match status" value="1"/>
</dbReference>
<dbReference type="AlphaFoldDB" id="A0A4R2PRI3"/>
<dbReference type="GO" id="GO:0005524">
    <property type="term" value="F:ATP binding"/>
    <property type="evidence" value="ECO:0007669"/>
    <property type="project" value="UniProtKB-UniRule"/>
</dbReference>
<dbReference type="GO" id="GO:0005829">
    <property type="term" value="C:cytosol"/>
    <property type="evidence" value="ECO:0007669"/>
    <property type="project" value="TreeGrafter"/>
</dbReference>
<dbReference type="Pfam" id="PF03129">
    <property type="entry name" value="HGTP_anticodon"/>
    <property type="match status" value="1"/>
</dbReference>
<comment type="subunit">
    <text evidence="2 10">Homodimer.</text>
</comment>
<dbReference type="InterPro" id="IPR004154">
    <property type="entry name" value="Anticodon-bd"/>
</dbReference>
<dbReference type="Pfam" id="PF00587">
    <property type="entry name" value="tRNA-synt_2b"/>
    <property type="match status" value="1"/>
</dbReference>
<dbReference type="InterPro" id="IPR006195">
    <property type="entry name" value="aa-tRNA-synth_II"/>
</dbReference>
<evidence type="ECO:0000256" key="5">
    <source>
        <dbReference type="ARBA" id="ARBA00022741"/>
    </source>
</evidence>